<gene>
    <name evidence="1" type="ORF">M9H77_07982</name>
</gene>
<keyword evidence="2" id="KW-1185">Reference proteome</keyword>
<proteinExistence type="predicted"/>
<accession>A0ACC0BWF2</accession>
<dbReference type="Proteomes" id="UP001060085">
    <property type="component" value="Linkage Group LG02"/>
</dbReference>
<comment type="caution">
    <text evidence="1">The sequence shown here is derived from an EMBL/GenBank/DDBJ whole genome shotgun (WGS) entry which is preliminary data.</text>
</comment>
<sequence>MCHPIIFYDFSGNKMWVVLSMPRKYITSLRRLRRIGCRGETWYNMPLLEVVGMTPTGKNFTVVSAFMLNEQATTYRWILQQIKHLYFLNTMSTENQEDGMQFNARDQRSVQCSISYAM</sequence>
<organism evidence="1 2">
    <name type="scientific">Catharanthus roseus</name>
    <name type="common">Madagascar periwinkle</name>
    <name type="synonym">Vinca rosea</name>
    <dbReference type="NCBI Taxonomy" id="4058"/>
    <lineage>
        <taxon>Eukaryota</taxon>
        <taxon>Viridiplantae</taxon>
        <taxon>Streptophyta</taxon>
        <taxon>Embryophyta</taxon>
        <taxon>Tracheophyta</taxon>
        <taxon>Spermatophyta</taxon>
        <taxon>Magnoliopsida</taxon>
        <taxon>eudicotyledons</taxon>
        <taxon>Gunneridae</taxon>
        <taxon>Pentapetalae</taxon>
        <taxon>asterids</taxon>
        <taxon>lamiids</taxon>
        <taxon>Gentianales</taxon>
        <taxon>Apocynaceae</taxon>
        <taxon>Rauvolfioideae</taxon>
        <taxon>Vinceae</taxon>
        <taxon>Catharanthinae</taxon>
        <taxon>Catharanthus</taxon>
    </lineage>
</organism>
<dbReference type="EMBL" id="CM044702">
    <property type="protein sequence ID" value="KAI5677032.1"/>
    <property type="molecule type" value="Genomic_DNA"/>
</dbReference>
<protein>
    <submittedName>
        <fullName evidence="1">Uncharacterized protein</fullName>
    </submittedName>
</protein>
<name>A0ACC0BWF2_CATRO</name>
<evidence type="ECO:0000313" key="2">
    <source>
        <dbReference type="Proteomes" id="UP001060085"/>
    </source>
</evidence>
<reference evidence="2" key="1">
    <citation type="journal article" date="2023" name="Nat. Plants">
        <title>Single-cell RNA sequencing provides a high-resolution roadmap for understanding the multicellular compartmentation of specialized metabolism.</title>
        <authorList>
            <person name="Sun S."/>
            <person name="Shen X."/>
            <person name="Li Y."/>
            <person name="Li Y."/>
            <person name="Wang S."/>
            <person name="Li R."/>
            <person name="Zhang H."/>
            <person name="Shen G."/>
            <person name="Guo B."/>
            <person name="Wei J."/>
            <person name="Xu J."/>
            <person name="St-Pierre B."/>
            <person name="Chen S."/>
            <person name="Sun C."/>
        </authorList>
    </citation>
    <scope>NUCLEOTIDE SEQUENCE [LARGE SCALE GENOMIC DNA]</scope>
</reference>
<evidence type="ECO:0000313" key="1">
    <source>
        <dbReference type="EMBL" id="KAI5677032.1"/>
    </source>
</evidence>